<accession>A0A7W8ZNB9</accession>
<dbReference type="RefSeq" id="WP_183883061.1">
    <property type="nucleotide sequence ID" value="NZ_JACHCE010000004.1"/>
</dbReference>
<evidence type="ECO:0000313" key="2">
    <source>
        <dbReference type="Proteomes" id="UP000537204"/>
    </source>
</evidence>
<dbReference type="Proteomes" id="UP000537204">
    <property type="component" value="Unassembled WGS sequence"/>
</dbReference>
<dbReference type="SUPFAM" id="SSF56059">
    <property type="entry name" value="Glutathione synthetase ATP-binding domain-like"/>
    <property type="match status" value="1"/>
</dbReference>
<proteinExistence type="predicted"/>
<protein>
    <submittedName>
        <fullName evidence="1">Uncharacterized protein</fullName>
    </submittedName>
</protein>
<evidence type="ECO:0000313" key="1">
    <source>
        <dbReference type="EMBL" id="MBB5637186.1"/>
    </source>
</evidence>
<comment type="caution">
    <text evidence="1">The sequence shown here is derived from an EMBL/GenBank/DDBJ whole genome shotgun (WGS) entry which is preliminary data.</text>
</comment>
<gene>
    <name evidence="1" type="ORF">HDE68_003099</name>
</gene>
<name>A0A7W8ZNB9_9SPHI</name>
<sequence length="416" mass="48616">MEKENDFLKELILDINNSKLNIVKRSLMNRTFELSLNTFLLNNLHGWIGAYIIRTMCFELGINEHHIFKWRPENKYIQYLILNHYARGCMPKTLSLTALLEKSDWAENIRMLIKSGYFIKATLSFGSGATNSFDKTTGFEQILRNHQRNDSFSNEKWIVQKWLNISKEFRIHTFGKDILYGLTLIINGSNEINDFDQPQAFVNSILQKLPSSFMEGSLIGWDVGLTKKGKLYVIEANFTGYHPVYYEGFQTTGYVGDPFCGPIVCALLHVYFRNKHAISIVSAENFLMEKFPYLAEFFYYSSLFNEEFIEVLLRAKGRVKAIYIYLGEKTEFHIIKLVGYMQMANFADTIFIITNEELQEEAHRQFKGERIIHLVESSLFTEDLYKQIQRKDYEIKKKECYSHLTRLTSGQSCIFL</sequence>
<organism evidence="1 2">
    <name type="scientific">Pedobacter cryoconitis</name>
    <dbReference type="NCBI Taxonomy" id="188932"/>
    <lineage>
        <taxon>Bacteria</taxon>
        <taxon>Pseudomonadati</taxon>
        <taxon>Bacteroidota</taxon>
        <taxon>Sphingobacteriia</taxon>
        <taxon>Sphingobacteriales</taxon>
        <taxon>Sphingobacteriaceae</taxon>
        <taxon>Pedobacter</taxon>
    </lineage>
</organism>
<dbReference type="AlphaFoldDB" id="A0A7W8ZNB9"/>
<reference evidence="1 2" key="1">
    <citation type="submission" date="2020-08" db="EMBL/GenBank/DDBJ databases">
        <title>Genomic Encyclopedia of Type Strains, Phase IV (KMG-V): Genome sequencing to study the core and pangenomes of soil and plant-associated prokaryotes.</title>
        <authorList>
            <person name="Whitman W."/>
        </authorList>
    </citation>
    <scope>NUCLEOTIDE SEQUENCE [LARGE SCALE GENOMIC DNA]</scope>
    <source>
        <strain evidence="1 2">S3M1</strain>
    </source>
</reference>
<dbReference type="EMBL" id="JACHCE010000004">
    <property type="protein sequence ID" value="MBB5637186.1"/>
    <property type="molecule type" value="Genomic_DNA"/>
</dbReference>